<dbReference type="InterPro" id="IPR016032">
    <property type="entry name" value="Sig_transdc_resp-reg_C-effctor"/>
</dbReference>
<evidence type="ECO:0000313" key="3">
    <source>
        <dbReference type="Proteomes" id="UP001500729"/>
    </source>
</evidence>
<organism evidence="2 3">
    <name type="scientific">Saccharopolyspora erythraea</name>
    <name type="common">Streptomyces erythraeus</name>
    <dbReference type="NCBI Taxonomy" id="1836"/>
    <lineage>
        <taxon>Bacteria</taxon>
        <taxon>Bacillati</taxon>
        <taxon>Actinomycetota</taxon>
        <taxon>Actinomycetes</taxon>
        <taxon>Pseudonocardiales</taxon>
        <taxon>Pseudonocardiaceae</taxon>
        <taxon>Saccharopolyspora</taxon>
    </lineage>
</organism>
<dbReference type="InterPro" id="IPR000792">
    <property type="entry name" value="Tscrpt_reg_LuxR_C"/>
</dbReference>
<gene>
    <name evidence="2" type="ORF">GCM10009533_39480</name>
</gene>
<dbReference type="SUPFAM" id="SSF46894">
    <property type="entry name" value="C-terminal effector domain of the bipartite response regulators"/>
    <property type="match status" value="1"/>
</dbReference>
<evidence type="ECO:0000259" key="1">
    <source>
        <dbReference type="PROSITE" id="PS50043"/>
    </source>
</evidence>
<name>A0ABN1D839_SACER</name>
<dbReference type="SMART" id="SM00421">
    <property type="entry name" value="HTH_LUXR"/>
    <property type="match status" value="1"/>
</dbReference>
<dbReference type="CDD" id="cd06170">
    <property type="entry name" value="LuxR_C_like"/>
    <property type="match status" value="1"/>
</dbReference>
<feature type="domain" description="HTH luxR-type" evidence="1">
    <location>
        <begin position="188"/>
        <end position="250"/>
    </location>
</feature>
<dbReference type="RefSeq" id="WP_009947043.1">
    <property type="nucleotide sequence ID" value="NZ_BAAAGS010000026.1"/>
</dbReference>
<dbReference type="Proteomes" id="UP001500729">
    <property type="component" value="Unassembled WGS sequence"/>
</dbReference>
<proteinExistence type="predicted"/>
<dbReference type="PROSITE" id="PS50043">
    <property type="entry name" value="HTH_LUXR_2"/>
    <property type="match status" value="1"/>
</dbReference>
<dbReference type="InterPro" id="IPR036388">
    <property type="entry name" value="WH-like_DNA-bd_sf"/>
</dbReference>
<dbReference type="Gene3D" id="1.10.10.10">
    <property type="entry name" value="Winged helix-like DNA-binding domain superfamily/Winged helix DNA-binding domain"/>
    <property type="match status" value="1"/>
</dbReference>
<evidence type="ECO:0000313" key="2">
    <source>
        <dbReference type="EMBL" id="GAA0536357.1"/>
    </source>
</evidence>
<comment type="caution">
    <text evidence="2">The sequence shown here is derived from an EMBL/GenBank/DDBJ whole genome shotgun (WGS) entry which is preliminary data.</text>
</comment>
<dbReference type="Pfam" id="PF00196">
    <property type="entry name" value="GerE"/>
    <property type="match status" value="1"/>
</dbReference>
<accession>A0ABN1D839</accession>
<protein>
    <submittedName>
        <fullName evidence="2">Response regulator transcription factor</fullName>
    </submittedName>
</protein>
<reference evidence="2 3" key="1">
    <citation type="journal article" date="2019" name="Int. J. Syst. Evol. Microbiol.">
        <title>The Global Catalogue of Microorganisms (GCM) 10K type strain sequencing project: providing services to taxonomists for standard genome sequencing and annotation.</title>
        <authorList>
            <consortium name="The Broad Institute Genomics Platform"/>
            <consortium name="The Broad Institute Genome Sequencing Center for Infectious Disease"/>
            <person name="Wu L."/>
            <person name="Ma J."/>
        </authorList>
    </citation>
    <scope>NUCLEOTIDE SEQUENCE [LARGE SCALE GENOMIC DNA]</scope>
    <source>
        <strain evidence="2 3">JCM 10303</strain>
    </source>
</reference>
<keyword evidence="3" id="KW-1185">Reference proteome</keyword>
<sequence length="271" mass="29195">MSTLEQPRTRRRPALRELLHHAEKMAEIAVALHEDHRTPAAPPVGPPESPELVVAKLIHQAGHRAVSVRTSCPGWPASGESELFHHLQTELLERGAAMRLLVGTGAGADVAGLRGLADSGAQVRMSSGELPVMTIVDGRTCLLGSAGEHGRVQLRVVHEPAAVRALQALHDTTWTHGFGIEALRHVDIDWDDESVTRQVLRLMGAGYTDETAARKLNLSVRTYRRHIAHLMARLRAKSRFQAGVLVSALGLIEPENLGAGAAGPRAVPPGR</sequence>
<dbReference type="EMBL" id="BAAAGS010000026">
    <property type="protein sequence ID" value="GAA0536357.1"/>
    <property type="molecule type" value="Genomic_DNA"/>
</dbReference>